<dbReference type="GO" id="GO:0032259">
    <property type="term" value="P:methylation"/>
    <property type="evidence" value="ECO:0007669"/>
    <property type="project" value="UniProtKB-KW"/>
</dbReference>
<dbReference type="GO" id="GO:0005634">
    <property type="term" value="C:nucleus"/>
    <property type="evidence" value="ECO:0007669"/>
    <property type="project" value="TreeGrafter"/>
</dbReference>
<dbReference type="GO" id="GO:0031507">
    <property type="term" value="P:heterochromatin formation"/>
    <property type="evidence" value="ECO:0007669"/>
    <property type="project" value="TreeGrafter"/>
</dbReference>
<dbReference type="InterPro" id="IPR045318">
    <property type="entry name" value="EZH1/2-like"/>
</dbReference>
<accession>A0A2U1KK93</accession>
<feature type="region of interest" description="Disordered" evidence="6">
    <location>
        <begin position="43"/>
        <end position="94"/>
    </location>
</feature>
<evidence type="ECO:0000256" key="1">
    <source>
        <dbReference type="ARBA" id="ARBA00022603"/>
    </source>
</evidence>
<evidence type="ECO:0000256" key="5">
    <source>
        <dbReference type="ARBA" id="ARBA00023163"/>
    </source>
</evidence>
<dbReference type="InterPro" id="IPR033467">
    <property type="entry name" value="Tesmin/TSO1-like_CXC"/>
</dbReference>
<evidence type="ECO:0000256" key="3">
    <source>
        <dbReference type="ARBA" id="ARBA00022691"/>
    </source>
</evidence>
<evidence type="ECO:0000256" key="4">
    <source>
        <dbReference type="ARBA" id="ARBA00023015"/>
    </source>
</evidence>
<dbReference type="GO" id="GO:0046976">
    <property type="term" value="F:histone H3K27 methyltransferase activity"/>
    <property type="evidence" value="ECO:0007669"/>
    <property type="project" value="TreeGrafter"/>
</dbReference>
<dbReference type="Gene3D" id="2.170.270.10">
    <property type="entry name" value="SET domain"/>
    <property type="match status" value="1"/>
</dbReference>
<protein>
    <submittedName>
        <fullName evidence="8">Histone-lysine N-methyltransferase EZA1</fullName>
    </submittedName>
</protein>
<dbReference type="PROSITE" id="PS51633">
    <property type="entry name" value="CXC"/>
    <property type="match status" value="1"/>
</dbReference>
<dbReference type="SMART" id="SM01114">
    <property type="entry name" value="CXC"/>
    <property type="match status" value="1"/>
</dbReference>
<evidence type="ECO:0000256" key="2">
    <source>
        <dbReference type="ARBA" id="ARBA00022679"/>
    </source>
</evidence>
<dbReference type="STRING" id="35608.A0A2U1KK93"/>
<feature type="compositionally biased region" description="Basic residues" evidence="6">
    <location>
        <begin position="64"/>
        <end position="81"/>
    </location>
</feature>
<proteinExistence type="predicted"/>
<keyword evidence="9" id="KW-1185">Reference proteome</keyword>
<dbReference type="InterPro" id="IPR046341">
    <property type="entry name" value="SET_dom_sf"/>
</dbReference>
<evidence type="ECO:0000313" key="8">
    <source>
        <dbReference type="EMBL" id="PWA37158.1"/>
    </source>
</evidence>
<keyword evidence="3" id="KW-0949">S-adenosyl-L-methionine</keyword>
<evidence type="ECO:0000259" key="7">
    <source>
        <dbReference type="PROSITE" id="PS51633"/>
    </source>
</evidence>
<dbReference type="GO" id="GO:0003682">
    <property type="term" value="F:chromatin binding"/>
    <property type="evidence" value="ECO:0007669"/>
    <property type="project" value="TreeGrafter"/>
</dbReference>
<dbReference type="OrthoDB" id="1735064at2759"/>
<organism evidence="8 9">
    <name type="scientific">Artemisia annua</name>
    <name type="common">Sweet wormwood</name>
    <dbReference type="NCBI Taxonomy" id="35608"/>
    <lineage>
        <taxon>Eukaryota</taxon>
        <taxon>Viridiplantae</taxon>
        <taxon>Streptophyta</taxon>
        <taxon>Embryophyta</taxon>
        <taxon>Tracheophyta</taxon>
        <taxon>Spermatophyta</taxon>
        <taxon>Magnoliopsida</taxon>
        <taxon>eudicotyledons</taxon>
        <taxon>Gunneridae</taxon>
        <taxon>Pentapetalae</taxon>
        <taxon>asterids</taxon>
        <taxon>campanulids</taxon>
        <taxon>Asterales</taxon>
        <taxon>Asteraceae</taxon>
        <taxon>Asteroideae</taxon>
        <taxon>Anthemideae</taxon>
        <taxon>Artemisiinae</taxon>
        <taxon>Artemisia</taxon>
    </lineage>
</organism>
<reference evidence="8 9" key="1">
    <citation type="journal article" date="2018" name="Mol. Plant">
        <title>The genome of Artemisia annua provides insight into the evolution of Asteraceae family and artemisinin biosynthesis.</title>
        <authorList>
            <person name="Shen Q."/>
            <person name="Zhang L."/>
            <person name="Liao Z."/>
            <person name="Wang S."/>
            <person name="Yan T."/>
            <person name="Shi P."/>
            <person name="Liu M."/>
            <person name="Fu X."/>
            <person name="Pan Q."/>
            <person name="Wang Y."/>
            <person name="Lv Z."/>
            <person name="Lu X."/>
            <person name="Zhang F."/>
            <person name="Jiang W."/>
            <person name="Ma Y."/>
            <person name="Chen M."/>
            <person name="Hao X."/>
            <person name="Li L."/>
            <person name="Tang Y."/>
            <person name="Lv G."/>
            <person name="Zhou Y."/>
            <person name="Sun X."/>
            <person name="Brodelius P.E."/>
            <person name="Rose J.K.C."/>
            <person name="Tang K."/>
        </authorList>
    </citation>
    <scope>NUCLEOTIDE SEQUENCE [LARGE SCALE GENOMIC DNA]</scope>
    <source>
        <strain evidence="9">cv. Huhao1</strain>
        <tissue evidence="8">Leaf</tissue>
    </source>
</reference>
<comment type="caution">
    <text evidence="8">The sequence shown here is derived from an EMBL/GenBank/DDBJ whole genome shotgun (WGS) entry which is preliminary data.</text>
</comment>
<dbReference type="Proteomes" id="UP000245207">
    <property type="component" value="Unassembled WGS sequence"/>
</dbReference>
<dbReference type="PANTHER" id="PTHR45747">
    <property type="entry name" value="HISTONE-LYSINE N-METHYLTRANSFERASE E(Z)"/>
    <property type="match status" value="1"/>
</dbReference>
<dbReference type="AlphaFoldDB" id="A0A2U1KK93"/>
<dbReference type="Pfam" id="PF18264">
    <property type="entry name" value="preSET_CXC"/>
    <property type="match status" value="1"/>
</dbReference>
<feature type="domain" description="CXC" evidence="7">
    <location>
        <begin position="77"/>
        <end position="166"/>
    </location>
</feature>
<sequence>MQEAFTDSVWYVPDGSFRDRHCRQCLLFNCGRHIIRRPVITPAEQPSSSTNDHEEPQSSVWQKNKAKRQKLSGKSVARRPTSRGSTNKNQPDKQYTPCDCKSGCGKDCPCLRSSNCCEKYCGCQKSCRNRYKGCHCTKSQCRGQNCPCRVARRECDPDVCRNCWVR</sequence>
<keyword evidence="5" id="KW-0804">Transcription</keyword>
<name>A0A2U1KK93_ARTAN</name>
<keyword evidence="4" id="KW-0805">Transcription regulation</keyword>
<keyword evidence="1 8" id="KW-0489">Methyltransferase</keyword>
<evidence type="ECO:0000256" key="6">
    <source>
        <dbReference type="SAM" id="MobiDB-lite"/>
    </source>
</evidence>
<dbReference type="EMBL" id="PKPP01017163">
    <property type="protein sequence ID" value="PWA37158.1"/>
    <property type="molecule type" value="Genomic_DNA"/>
</dbReference>
<keyword evidence="2 8" id="KW-0808">Transferase</keyword>
<dbReference type="SUPFAM" id="SSF82199">
    <property type="entry name" value="SET domain"/>
    <property type="match status" value="1"/>
</dbReference>
<gene>
    <name evidence="8" type="ORF">CTI12_AA588180</name>
</gene>
<dbReference type="InterPro" id="IPR041355">
    <property type="entry name" value="Pre-SET_CXC"/>
</dbReference>
<dbReference type="InterPro" id="IPR026489">
    <property type="entry name" value="CXC_dom"/>
</dbReference>
<evidence type="ECO:0000313" key="9">
    <source>
        <dbReference type="Proteomes" id="UP000245207"/>
    </source>
</evidence>
<dbReference type="PANTHER" id="PTHR45747:SF4">
    <property type="entry name" value="HISTONE-LYSINE N-METHYLTRANSFERASE E(Z)"/>
    <property type="match status" value="1"/>
</dbReference>
<feature type="compositionally biased region" description="Polar residues" evidence="6">
    <location>
        <begin position="82"/>
        <end position="93"/>
    </location>
</feature>